<protein>
    <submittedName>
        <fullName evidence="2">Uncharacterized protein</fullName>
    </submittedName>
</protein>
<feature type="compositionally biased region" description="Polar residues" evidence="1">
    <location>
        <begin position="1"/>
        <end position="10"/>
    </location>
</feature>
<feature type="region of interest" description="Disordered" evidence="1">
    <location>
        <begin position="277"/>
        <end position="298"/>
    </location>
</feature>
<accession>A0A7S2PXX7</accession>
<sequence length="574" mass="61710">MANNGRSSPLLQLFARSPSDGAATEDKNGSSSTLMRSLSKCFEPPLDEAIIDENGIGVTASKAVKEQQQWGPSISISDSEDEQNKKPPMSPGFAGTQLFKPSKQTPESKSRSSHHANNSNHTHPTDPTTVGANSQSTTANTNAAKAAAANGSFWNFNARAADSSDSLHASSSTLSNPAKAAADAASAVMMGMLSRANEFMTTSSSSSGSQNNHHHRGAVTPSPPKKNAMEGIPEDRACGGDIWGGFCAANDNACFTDFGFNPFSGDDDDAAVVGGVGGNNTLSTPPKGGLSPSSSAMRKQHEILLSPDEDEKDGAEDADEDIQSKLGFGFIELPAPDIERSVSELTMRSIGAHARDSKPLDSRRMAYYAVGRAGDGKSSGNRRCYFTGTSIPYATPFYAGCVQQGPRTLVVFCLPSALGLRTLSANSQTKEERERYLQSLPNPDVQLLKEMKKRYAEPFDTLPSQVRSPVCWQLFVKFCFFSGLPIAEGEMHYRVKSTVNVIATSPADSTSIPEEISLSHEVMETVNGKVSAEILRLPNQKTFDYIRTQYSQQSAKLNAEVFDRKSWEMVMPEV</sequence>
<dbReference type="EMBL" id="HBGZ01026736">
    <property type="protein sequence ID" value="CAD9623007.1"/>
    <property type="molecule type" value="Transcribed_RNA"/>
</dbReference>
<feature type="compositionally biased region" description="Polar residues" evidence="1">
    <location>
        <begin position="125"/>
        <end position="136"/>
    </location>
</feature>
<evidence type="ECO:0000313" key="2">
    <source>
        <dbReference type="EMBL" id="CAD9623007.1"/>
    </source>
</evidence>
<evidence type="ECO:0000256" key="1">
    <source>
        <dbReference type="SAM" id="MobiDB-lite"/>
    </source>
</evidence>
<feature type="region of interest" description="Disordered" evidence="1">
    <location>
        <begin position="200"/>
        <end position="233"/>
    </location>
</feature>
<organism evidence="2">
    <name type="scientific">Skeletonema marinoi</name>
    <dbReference type="NCBI Taxonomy" id="267567"/>
    <lineage>
        <taxon>Eukaryota</taxon>
        <taxon>Sar</taxon>
        <taxon>Stramenopiles</taxon>
        <taxon>Ochrophyta</taxon>
        <taxon>Bacillariophyta</taxon>
        <taxon>Coscinodiscophyceae</taxon>
        <taxon>Thalassiosirophycidae</taxon>
        <taxon>Thalassiosirales</taxon>
        <taxon>Skeletonemataceae</taxon>
        <taxon>Skeletonema</taxon>
        <taxon>Skeletonema marinoi-dohrnii complex</taxon>
    </lineage>
</organism>
<proteinExistence type="predicted"/>
<dbReference type="AlphaFoldDB" id="A0A7S2PXX7"/>
<feature type="region of interest" description="Disordered" evidence="1">
    <location>
        <begin position="62"/>
        <end position="143"/>
    </location>
</feature>
<name>A0A7S2PXX7_9STRA</name>
<gene>
    <name evidence="2" type="ORF">SMAR0320_LOCUS19005</name>
</gene>
<feature type="region of interest" description="Disordered" evidence="1">
    <location>
        <begin position="1"/>
        <end position="36"/>
    </location>
</feature>
<reference evidence="2" key="1">
    <citation type="submission" date="2021-01" db="EMBL/GenBank/DDBJ databases">
        <authorList>
            <person name="Corre E."/>
            <person name="Pelletier E."/>
            <person name="Niang G."/>
            <person name="Scheremetjew M."/>
            <person name="Finn R."/>
            <person name="Kale V."/>
            <person name="Holt S."/>
            <person name="Cochrane G."/>
            <person name="Meng A."/>
            <person name="Brown T."/>
            <person name="Cohen L."/>
        </authorList>
    </citation>
    <scope>NUCLEOTIDE SEQUENCE</scope>
    <source>
        <strain evidence="2">SM1012Den-03</strain>
    </source>
</reference>
<feature type="compositionally biased region" description="Polar residues" evidence="1">
    <location>
        <begin position="66"/>
        <end position="77"/>
    </location>
</feature>